<dbReference type="InterPro" id="IPR050390">
    <property type="entry name" value="C5-Methyltransferase"/>
</dbReference>
<dbReference type="RefSeq" id="WP_206101015.1">
    <property type="nucleotide sequence ID" value="NZ_CP070969.1"/>
</dbReference>
<sequence>MKQQENNGLKLIDLFCGAGIGAVGFKLAGYNIVDALDNKKYAVDTYNKNIGNHARVVDIRKINGYELPKADVIVGGFPCKPFSEGGAQRGEEDEANGDLGKHFLRLIKEAKPKAFIVENVKGLTFKKHEKFLSHLLTTFEELGYNVCWKLINCYEYGVPQERERVFIVGIHNSLNKTFCFPEPISTDGRKHLVDAIGDLPCPGENHSVSNHKEYYDGGFSPRYVSRNRQRQWDEPSFTIVSTARQLPLHPSPPNYDIRKMDEYSCEPPRRFTVRECLRIQSVPDWFSFGDDIALDKQYERCSGIPSLFAYILGKSLADQINL</sequence>
<keyword evidence="9" id="KW-1185">Reference proteome</keyword>
<evidence type="ECO:0000256" key="4">
    <source>
        <dbReference type="ARBA" id="ARBA00022747"/>
    </source>
</evidence>
<dbReference type="GO" id="GO:0008168">
    <property type="term" value="F:methyltransferase activity"/>
    <property type="evidence" value="ECO:0007669"/>
    <property type="project" value="UniProtKB-KW"/>
</dbReference>
<comment type="similarity">
    <text evidence="5 6">Belongs to the class I-like SAM-binding methyltransferase superfamily. C5-methyltransferase family.</text>
</comment>
<keyword evidence="4" id="KW-0680">Restriction system</keyword>
<dbReference type="GO" id="GO:0032259">
    <property type="term" value="P:methylation"/>
    <property type="evidence" value="ECO:0007669"/>
    <property type="project" value="UniProtKB-KW"/>
</dbReference>
<evidence type="ECO:0000313" key="9">
    <source>
        <dbReference type="Proteomes" id="UP000663452"/>
    </source>
</evidence>
<dbReference type="PANTHER" id="PTHR10629">
    <property type="entry name" value="CYTOSINE-SPECIFIC METHYLTRANSFERASE"/>
    <property type="match status" value="1"/>
</dbReference>
<evidence type="ECO:0000256" key="2">
    <source>
        <dbReference type="ARBA" id="ARBA00022679"/>
    </source>
</evidence>
<feature type="active site" evidence="5">
    <location>
        <position position="79"/>
    </location>
</feature>
<dbReference type="SUPFAM" id="SSF53335">
    <property type="entry name" value="S-adenosyl-L-methionine-dependent methyltransferases"/>
    <property type="match status" value="1"/>
</dbReference>
<dbReference type="EC" id="2.1.1.37" evidence="7"/>
<dbReference type="Proteomes" id="UP000663452">
    <property type="component" value="Chromosome"/>
</dbReference>
<evidence type="ECO:0000256" key="5">
    <source>
        <dbReference type="PROSITE-ProRule" id="PRU01016"/>
    </source>
</evidence>
<evidence type="ECO:0000256" key="6">
    <source>
        <dbReference type="RuleBase" id="RU000416"/>
    </source>
</evidence>
<dbReference type="InterPro" id="IPR001525">
    <property type="entry name" value="C5_MeTfrase"/>
</dbReference>
<accession>A0ABX7LBM5</accession>
<dbReference type="PRINTS" id="PR00105">
    <property type="entry name" value="C5METTRFRASE"/>
</dbReference>
<dbReference type="Pfam" id="PF00145">
    <property type="entry name" value="DNA_methylase"/>
    <property type="match status" value="1"/>
</dbReference>
<comment type="catalytic activity">
    <reaction evidence="7">
        <text>a 2'-deoxycytidine in DNA + S-adenosyl-L-methionine = a 5-methyl-2'-deoxycytidine in DNA + S-adenosyl-L-homocysteine + H(+)</text>
        <dbReference type="Rhea" id="RHEA:13681"/>
        <dbReference type="Rhea" id="RHEA-COMP:11369"/>
        <dbReference type="Rhea" id="RHEA-COMP:11370"/>
        <dbReference type="ChEBI" id="CHEBI:15378"/>
        <dbReference type="ChEBI" id="CHEBI:57856"/>
        <dbReference type="ChEBI" id="CHEBI:59789"/>
        <dbReference type="ChEBI" id="CHEBI:85452"/>
        <dbReference type="ChEBI" id="CHEBI:85454"/>
        <dbReference type="EC" id="2.1.1.37"/>
    </reaction>
</comment>
<gene>
    <name evidence="8" type="ORF">JRJ22_19135</name>
</gene>
<dbReference type="PANTHER" id="PTHR10629:SF52">
    <property type="entry name" value="DNA (CYTOSINE-5)-METHYLTRANSFERASE 1"/>
    <property type="match status" value="1"/>
</dbReference>
<dbReference type="NCBIfam" id="TIGR00675">
    <property type="entry name" value="dcm"/>
    <property type="match status" value="1"/>
</dbReference>
<dbReference type="InterPro" id="IPR029063">
    <property type="entry name" value="SAM-dependent_MTases_sf"/>
</dbReference>
<evidence type="ECO:0000256" key="3">
    <source>
        <dbReference type="ARBA" id="ARBA00022691"/>
    </source>
</evidence>
<dbReference type="InterPro" id="IPR018117">
    <property type="entry name" value="C5_DNA_meth_AS"/>
</dbReference>
<keyword evidence="3 5" id="KW-0949">S-adenosyl-L-methionine</keyword>
<dbReference type="Gene3D" id="3.90.120.10">
    <property type="entry name" value="DNA Methylase, subunit A, domain 2"/>
    <property type="match status" value="1"/>
</dbReference>
<evidence type="ECO:0000256" key="7">
    <source>
        <dbReference type="RuleBase" id="RU000417"/>
    </source>
</evidence>
<name>A0ABX7LBM5_9BACL</name>
<dbReference type="PROSITE" id="PS51679">
    <property type="entry name" value="SAM_MT_C5"/>
    <property type="match status" value="1"/>
</dbReference>
<protein>
    <recommendedName>
        <fullName evidence="7">Cytosine-specific methyltransferase</fullName>
        <ecNumber evidence="7">2.1.1.37</ecNumber>
    </recommendedName>
</protein>
<keyword evidence="2 5" id="KW-0808">Transferase</keyword>
<organism evidence="8 9">
    <name type="scientific">Paenibacillus tianjinensis</name>
    <dbReference type="NCBI Taxonomy" id="2810347"/>
    <lineage>
        <taxon>Bacteria</taxon>
        <taxon>Bacillati</taxon>
        <taxon>Bacillota</taxon>
        <taxon>Bacilli</taxon>
        <taxon>Bacillales</taxon>
        <taxon>Paenibacillaceae</taxon>
        <taxon>Paenibacillus</taxon>
    </lineage>
</organism>
<reference evidence="8 9" key="1">
    <citation type="submission" date="2021-02" db="EMBL/GenBank/DDBJ databases">
        <title>Paenibacillus tianjinensis sp. nov.</title>
        <authorList>
            <person name="Liu H."/>
        </authorList>
    </citation>
    <scope>NUCLEOTIDE SEQUENCE [LARGE SCALE GENOMIC DNA]</scope>
    <source>
        <strain evidence="8 9">TB2019</strain>
    </source>
</reference>
<dbReference type="CDD" id="cd00315">
    <property type="entry name" value="Cyt_C5_DNA_methylase"/>
    <property type="match status" value="1"/>
</dbReference>
<dbReference type="EMBL" id="CP070969">
    <property type="protein sequence ID" value="QSF43382.1"/>
    <property type="molecule type" value="Genomic_DNA"/>
</dbReference>
<evidence type="ECO:0000256" key="1">
    <source>
        <dbReference type="ARBA" id="ARBA00022603"/>
    </source>
</evidence>
<dbReference type="Gene3D" id="3.40.50.150">
    <property type="entry name" value="Vaccinia Virus protein VP39"/>
    <property type="match status" value="1"/>
</dbReference>
<keyword evidence="1 5" id="KW-0489">Methyltransferase</keyword>
<proteinExistence type="inferred from homology"/>
<dbReference type="PROSITE" id="PS00094">
    <property type="entry name" value="C5_MTASE_1"/>
    <property type="match status" value="1"/>
</dbReference>
<evidence type="ECO:0000313" key="8">
    <source>
        <dbReference type="EMBL" id="QSF43382.1"/>
    </source>
</evidence>